<dbReference type="AlphaFoldDB" id="A0A6S6T6D9"/>
<proteinExistence type="predicted"/>
<organism evidence="3">
    <name type="scientific">uncultured Sulfurovum sp</name>
    <dbReference type="NCBI Taxonomy" id="269237"/>
    <lineage>
        <taxon>Bacteria</taxon>
        <taxon>Pseudomonadati</taxon>
        <taxon>Campylobacterota</taxon>
        <taxon>Epsilonproteobacteria</taxon>
        <taxon>Campylobacterales</taxon>
        <taxon>Sulfurovaceae</taxon>
        <taxon>Sulfurovum</taxon>
        <taxon>environmental samples</taxon>
    </lineage>
</organism>
<reference evidence="3" key="1">
    <citation type="submission" date="2020-01" db="EMBL/GenBank/DDBJ databases">
        <authorList>
            <person name="Meier V. D."/>
            <person name="Meier V D."/>
        </authorList>
    </citation>
    <scope>NUCLEOTIDE SEQUENCE</scope>
    <source>
        <strain evidence="3">HLG_WM_MAG_06</strain>
    </source>
</reference>
<keyword evidence="1" id="KW-0175">Coiled coil</keyword>
<feature type="coiled-coil region" evidence="1">
    <location>
        <begin position="294"/>
        <end position="321"/>
    </location>
</feature>
<dbReference type="EMBL" id="CACVAP010000061">
    <property type="protein sequence ID" value="CAA6810990.1"/>
    <property type="molecule type" value="Genomic_DNA"/>
</dbReference>
<evidence type="ECO:0000259" key="2">
    <source>
        <dbReference type="Pfam" id="PF03235"/>
    </source>
</evidence>
<sequence length="344" mass="41524">MNKNISDNEDNNYLNTIVKIDKVQYSLYELKRKYEERQDIILNPDFQRGKAWKTDRQKSELIESVLMGVPIPVFYFFETKNGAMEVVDGRQRITTFIDFFNNQFPLTYLPYLSDLNTKYFKDLPLRLQAKIEDYQITINIIQPPTPERIKFDIFNRINRGGTELNHQEMRNALYHGSATDLLKELSQIDIFKKATDDKLNSNVMEDREWILRFFYIYLLKIKNWKFIYLYDINECLDETMTYLNGFDDLDSFKYEFTKAMEISYELFDADGFKFNKNDNLNMNLFETLSYLYMILDEDRDMKDLKIKVEDLKEDFQEMDEFNSEDLKENQFRFDMVYDLKDEDD</sequence>
<gene>
    <name evidence="3" type="ORF">HELGO_WM5254</name>
</gene>
<evidence type="ECO:0000256" key="1">
    <source>
        <dbReference type="SAM" id="Coils"/>
    </source>
</evidence>
<name>A0A6S6T6D9_9BACT</name>
<protein>
    <recommendedName>
        <fullName evidence="2">GmrSD restriction endonucleases N-terminal domain-containing protein</fullName>
    </recommendedName>
</protein>
<evidence type="ECO:0000313" key="3">
    <source>
        <dbReference type="EMBL" id="CAA6810990.1"/>
    </source>
</evidence>
<dbReference type="Pfam" id="PF03235">
    <property type="entry name" value="GmrSD_N"/>
    <property type="match status" value="1"/>
</dbReference>
<dbReference type="PANTHER" id="PTHR39639:SF1">
    <property type="entry name" value="DUF262 DOMAIN-CONTAINING PROTEIN"/>
    <property type="match status" value="1"/>
</dbReference>
<feature type="domain" description="GmrSD restriction endonucleases N-terminal" evidence="2">
    <location>
        <begin position="37"/>
        <end position="174"/>
    </location>
</feature>
<dbReference type="InterPro" id="IPR004919">
    <property type="entry name" value="GmrSD_N"/>
</dbReference>
<accession>A0A6S6T6D9</accession>
<dbReference type="PANTHER" id="PTHR39639">
    <property type="entry name" value="CHROMOSOME 16, WHOLE GENOME SHOTGUN SEQUENCE"/>
    <property type="match status" value="1"/>
</dbReference>